<proteinExistence type="predicted"/>
<gene>
    <name evidence="2" type="ORF">V5O48_003957</name>
</gene>
<feature type="region of interest" description="Disordered" evidence="1">
    <location>
        <begin position="1"/>
        <end position="23"/>
    </location>
</feature>
<comment type="caution">
    <text evidence="2">The sequence shown here is derived from an EMBL/GenBank/DDBJ whole genome shotgun (WGS) entry which is preliminary data.</text>
</comment>
<dbReference type="Proteomes" id="UP001465976">
    <property type="component" value="Unassembled WGS sequence"/>
</dbReference>
<keyword evidence="3" id="KW-1185">Reference proteome</keyword>
<evidence type="ECO:0000313" key="2">
    <source>
        <dbReference type="EMBL" id="KAL0578051.1"/>
    </source>
</evidence>
<name>A0ABR3FRI7_9AGAR</name>
<sequence>MPQQLGGQEHPLQSRDPVEEEYQHWWSENKPSFNPATHDVVVHRFTRGGKKKIRWECKPKPEPSPEELAELQLQLQEEKKERRRFEIPLREPTLSERQELAAKAYEFCKKDRERLDRVKHMHESRTTEERERTHQEFERSMAILLEHSRRERLTPLEIRRGRATSSGPVNVEDFERTEQYIASTSSRKIM</sequence>
<accession>A0ABR3FRI7</accession>
<dbReference type="EMBL" id="JBAHYK010000122">
    <property type="protein sequence ID" value="KAL0578051.1"/>
    <property type="molecule type" value="Genomic_DNA"/>
</dbReference>
<reference evidence="2 3" key="1">
    <citation type="submission" date="2024-02" db="EMBL/GenBank/DDBJ databases">
        <title>A draft genome for the cacao thread blight pathogen Marasmius crinis-equi.</title>
        <authorList>
            <person name="Cohen S.P."/>
            <person name="Baruah I.K."/>
            <person name="Amoako-Attah I."/>
            <person name="Bukari Y."/>
            <person name="Meinhardt L.W."/>
            <person name="Bailey B.A."/>
        </authorList>
    </citation>
    <scope>NUCLEOTIDE SEQUENCE [LARGE SCALE GENOMIC DNA]</scope>
    <source>
        <strain evidence="2 3">GH-76</strain>
    </source>
</reference>
<protein>
    <submittedName>
        <fullName evidence="2">Uncharacterized protein</fullName>
    </submittedName>
</protein>
<organism evidence="2 3">
    <name type="scientific">Marasmius crinis-equi</name>
    <dbReference type="NCBI Taxonomy" id="585013"/>
    <lineage>
        <taxon>Eukaryota</taxon>
        <taxon>Fungi</taxon>
        <taxon>Dikarya</taxon>
        <taxon>Basidiomycota</taxon>
        <taxon>Agaricomycotina</taxon>
        <taxon>Agaricomycetes</taxon>
        <taxon>Agaricomycetidae</taxon>
        <taxon>Agaricales</taxon>
        <taxon>Marasmiineae</taxon>
        <taxon>Marasmiaceae</taxon>
        <taxon>Marasmius</taxon>
    </lineage>
</organism>
<evidence type="ECO:0000313" key="3">
    <source>
        <dbReference type="Proteomes" id="UP001465976"/>
    </source>
</evidence>
<evidence type="ECO:0000256" key="1">
    <source>
        <dbReference type="SAM" id="MobiDB-lite"/>
    </source>
</evidence>
<feature type="compositionally biased region" description="Basic and acidic residues" evidence="1">
    <location>
        <begin position="12"/>
        <end position="23"/>
    </location>
</feature>